<organism evidence="1 2">
    <name type="scientific">Pleurostoma richardsiae</name>
    <dbReference type="NCBI Taxonomy" id="41990"/>
    <lineage>
        <taxon>Eukaryota</taxon>
        <taxon>Fungi</taxon>
        <taxon>Dikarya</taxon>
        <taxon>Ascomycota</taxon>
        <taxon>Pezizomycotina</taxon>
        <taxon>Sordariomycetes</taxon>
        <taxon>Sordariomycetidae</taxon>
        <taxon>Calosphaeriales</taxon>
        <taxon>Pleurostomataceae</taxon>
        <taxon>Pleurostoma</taxon>
    </lineage>
</organism>
<name>A0AA38VTX2_9PEZI</name>
<dbReference type="EMBL" id="JANBVO010000007">
    <property type="protein sequence ID" value="KAJ9150886.1"/>
    <property type="molecule type" value="Genomic_DNA"/>
</dbReference>
<dbReference type="Proteomes" id="UP001174694">
    <property type="component" value="Unassembled WGS sequence"/>
</dbReference>
<protein>
    <submittedName>
        <fullName evidence="1">Uncharacterized protein</fullName>
    </submittedName>
</protein>
<comment type="caution">
    <text evidence="1">The sequence shown here is derived from an EMBL/GenBank/DDBJ whole genome shotgun (WGS) entry which is preliminary data.</text>
</comment>
<reference evidence="1" key="1">
    <citation type="submission" date="2022-07" db="EMBL/GenBank/DDBJ databases">
        <title>Fungi with potential for degradation of polypropylene.</title>
        <authorList>
            <person name="Gostincar C."/>
        </authorList>
    </citation>
    <scope>NUCLEOTIDE SEQUENCE</scope>
    <source>
        <strain evidence="1">EXF-13308</strain>
    </source>
</reference>
<accession>A0AA38VTX2</accession>
<evidence type="ECO:0000313" key="2">
    <source>
        <dbReference type="Proteomes" id="UP001174694"/>
    </source>
</evidence>
<evidence type="ECO:0000313" key="1">
    <source>
        <dbReference type="EMBL" id="KAJ9150886.1"/>
    </source>
</evidence>
<proteinExistence type="predicted"/>
<keyword evidence="2" id="KW-1185">Reference proteome</keyword>
<sequence length="163" mass="18246">MWSTLSSGDSEPLYPTLFTVSSGHDRNYNHLLHAHNTQFWEGGHFSDGWIDIDLSPDRLPKAAKSRLWRFGNPSNRGFCDIFLPSGLGLEGSTVVAFDVYAELLPIDQSRYIQMFLYNAGQSDIGAWADESGIEYLLQHGQRMVISSGSVIKVDAIELCFEMP</sequence>
<gene>
    <name evidence="1" type="ORF">NKR23_g3540</name>
</gene>
<dbReference type="AlphaFoldDB" id="A0AA38VTX2"/>